<feature type="transmembrane region" description="Helical" evidence="1">
    <location>
        <begin position="7"/>
        <end position="27"/>
    </location>
</feature>
<protein>
    <submittedName>
        <fullName evidence="3">Signal transduction histidine kinase, LytS</fullName>
    </submittedName>
</protein>
<gene>
    <name evidence="3" type="ordered locus">Fluta_3506</name>
</gene>
<name>F2ID62_FLUTR</name>
<keyword evidence="1" id="KW-0472">Membrane</keyword>
<reference evidence="4" key="2">
    <citation type="submission" date="2011-02" db="EMBL/GenBank/DDBJ databases">
        <title>The complete genome of Fluviicola taffensis DSM 16823.</title>
        <authorList>
            <consortium name="US DOE Joint Genome Institute (JGI-PGF)"/>
            <person name="Lucas S."/>
            <person name="Copeland A."/>
            <person name="Lapidus A."/>
            <person name="Bruce D."/>
            <person name="Goodwin L."/>
            <person name="Pitluck S."/>
            <person name="Kyrpides N."/>
            <person name="Mavromatis K."/>
            <person name="Ivanova N."/>
            <person name="Mikhailova N."/>
            <person name="Pagani I."/>
            <person name="Chertkov O."/>
            <person name="Detter J.C."/>
            <person name="Han C."/>
            <person name="Tapia R."/>
            <person name="Land M."/>
            <person name="Hauser L."/>
            <person name="Markowitz V."/>
            <person name="Cheng J.-F."/>
            <person name="Hugenholtz P."/>
            <person name="Woyke T."/>
            <person name="Wu D."/>
            <person name="Tindall B."/>
            <person name="Pomrenke H.G."/>
            <person name="Brambilla E."/>
            <person name="Klenk H.-P."/>
            <person name="Eisen J.A."/>
        </authorList>
    </citation>
    <scope>NUCLEOTIDE SEQUENCE [LARGE SCALE GENOMIC DNA]</scope>
    <source>
        <strain evidence="4">DSM 16823 / RW262 / RW262</strain>
    </source>
</reference>
<keyword evidence="4" id="KW-1185">Reference proteome</keyword>
<dbReference type="SUPFAM" id="SSF55874">
    <property type="entry name" value="ATPase domain of HSP90 chaperone/DNA topoisomerase II/histidine kinase"/>
    <property type="match status" value="1"/>
</dbReference>
<evidence type="ECO:0000259" key="2">
    <source>
        <dbReference type="Pfam" id="PF06580"/>
    </source>
</evidence>
<feature type="domain" description="Signal transduction histidine kinase internal region" evidence="2">
    <location>
        <begin position="159"/>
        <end position="237"/>
    </location>
</feature>
<dbReference type="InterPro" id="IPR036890">
    <property type="entry name" value="HATPase_C_sf"/>
</dbReference>
<sequence precursor="true">MFKARKTYWLAQIGGWALLSMLIFSASKFSNQSIDLETIGISTACFFVFGIALTHLMRYFYIVMGWLNLRLSNLISRVLITSIVVAALMSILNMLVSHLVSSPKTPFKFSVVEFSLDVAGTLIFFILWNSVYFTFHFFQRSREQEVSNLQLTASHNEIELKNLRSQLNPHFLFNSLNSIRALIDIEPYRAQENITKLSNLLRKSLIIGSEQLVPIEEELSIVQDYLDLEKVRFEERLEIRQELDSKILNFLIPPFILQTLVENALKHGVSQLIEGGTVWIRVSKNGDTIRLEVENNGVLKTTKKVSTGIGVANTLRRLELQYKGKAQFELKQKTSNTVIAIIEIKES</sequence>
<dbReference type="PANTHER" id="PTHR34220:SF7">
    <property type="entry name" value="SENSOR HISTIDINE KINASE YPDA"/>
    <property type="match status" value="1"/>
</dbReference>
<organism evidence="3 4">
    <name type="scientific">Fluviicola taffensis (strain DSM 16823 / NCIMB 13979 / RW262)</name>
    <dbReference type="NCBI Taxonomy" id="755732"/>
    <lineage>
        <taxon>Bacteria</taxon>
        <taxon>Pseudomonadati</taxon>
        <taxon>Bacteroidota</taxon>
        <taxon>Flavobacteriia</taxon>
        <taxon>Flavobacteriales</taxon>
        <taxon>Crocinitomicaceae</taxon>
        <taxon>Fluviicola</taxon>
    </lineage>
</organism>
<proteinExistence type="predicted"/>
<dbReference type="InterPro" id="IPR050640">
    <property type="entry name" value="Bact_2-comp_sensor_kinase"/>
</dbReference>
<dbReference type="STRING" id="755732.Fluta_3506"/>
<feature type="transmembrane region" description="Helical" evidence="1">
    <location>
        <begin position="74"/>
        <end position="96"/>
    </location>
</feature>
<dbReference type="HOGENOM" id="CLU_020473_1_1_10"/>
<dbReference type="KEGG" id="fte:Fluta_3506"/>
<dbReference type="EMBL" id="CP002542">
    <property type="protein sequence ID" value="AEA45477.1"/>
    <property type="molecule type" value="Genomic_DNA"/>
</dbReference>
<dbReference type="GO" id="GO:0000155">
    <property type="term" value="F:phosphorelay sensor kinase activity"/>
    <property type="evidence" value="ECO:0007669"/>
    <property type="project" value="InterPro"/>
</dbReference>
<keyword evidence="3" id="KW-0808">Transferase</keyword>
<dbReference type="Pfam" id="PF06580">
    <property type="entry name" value="His_kinase"/>
    <property type="match status" value="1"/>
</dbReference>
<dbReference type="eggNOG" id="COG2972">
    <property type="taxonomic scope" value="Bacteria"/>
</dbReference>
<dbReference type="Gene3D" id="3.30.565.10">
    <property type="entry name" value="Histidine kinase-like ATPase, C-terminal domain"/>
    <property type="match status" value="1"/>
</dbReference>
<feature type="transmembrane region" description="Helical" evidence="1">
    <location>
        <begin position="116"/>
        <end position="135"/>
    </location>
</feature>
<accession>F2ID62</accession>
<dbReference type="Proteomes" id="UP000007463">
    <property type="component" value="Chromosome"/>
</dbReference>
<dbReference type="PANTHER" id="PTHR34220">
    <property type="entry name" value="SENSOR HISTIDINE KINASE YPDA"/>
    <property type="match status" value="1"/>
</dbReference>
<dbReference type="GO" id="GO:0016020">
    <property type="term" value="C:membrane"/>
    <property type="evidence" value="ECO:0007669"/>
    <property type="project" value="InterPro"/>
</dbReference>
<feature type="transmembrane region" description="Helical" evidence="1">
    <location>
        <begin position="39"/>
        <end position="62"/>
    </location>
</feature>
<keyword evidence="1" id="KW-1133">Transmembrane helix</keyword>
<evidence type="ECO:0000313" key="4">
    <source>
        <dbReference type="Proteomes" id="UP000007463"/>
    </source>
</evidence>
<evidence type="ECO:0000313" key="3">
    <source>
        <dbReference type="EMBL" id="AEA45477.1"/>
    </source>
</evidence>
<dbReference type="RefSeq" id="WP_013688244.1">
    <property type="nucleotide sequence ID" value="NC_015321.1"/>
</dbReference>
<keyword evidence="3" id="KW-0418">Kinase</keyword>
<dbReference type="InterPro" id="IPR010559">
    <property type="entry name" value="Sig_transdc_His_kin_internal"/>
</dbReference>
<keyword evidence="1" id="KW-0812">Transmembrane</keyword>
<reference evidence="3 4" key="1">
    <citation type="journal article" date="2011" name="Stand. Genomic Sci.">
        <title>Complete genome sequence of the gliding freshwater bacterium Fluviicola taffensis type strain (RW262).</title>
        <authorList>
            <person name="Woyke T."/>
            <person name="Chertkov O."/>
            <person name="Lapidus A."/>
            <person name="Nolan M."/>
            <person name="Lucas S."/>
            <person name="Del Rio T.G."/>
            <person name="Tice H."/>
            <person name="Cheng J.F."/>
            <person name="Tapia R."/>
            <person name="Han C."/>
            <person name="Goodwin L."/>
            <person name="Pitluck S."/>
            <person name="Liolios K."/>
            <person name="Pagani I."/>
            <person name="Ivanova N."/>
            <person name="Huntemann M."/>
            <person name="Mavromatis K."/>
            <person name="Mikhailova N."/>
            <person name="Pati A."/>
            <person name="Chen A."/>
            <person name="Palaniappan K."/>
            <person name="Land M."/>
            <person name="Hauser L."/>
            <person name="Brambilla E.M."/>
            <person name="Rohde M."/>
            <person name="Mwirichia R."/>
            <person name="Sikorski J."/>
            <person name="Tindall B.J."/>
            <person name="Goker M."/>
            <person name="Bristow J."/>
            <person name="Eisen J.A."/>
            <person name="Markowitz V."/>
            <person name="Hugenholtz P."/>
            <person name="Klenk H.P."/>
            <person name="Kyrpides N.C."/>
        </authorList>
    </citation>
    <scope>NUCLEOTIDE SEQUENCE [LARGE SCALE GENOMIC DNA]</scope>
    <source>
        <strain evidence="4">DSM 16823 / RW262 / RW262</strain>
    </source>
</reference>
<dbReference type="OrthoDB" id="9809908at2"/>
<evidence type="ECO:0000256" key="1">
    <source>
        <dbReference type="SAM" id="Phobius"/>
    </source>
</evidence>
<dbReference type="AlphaFoldDB" id="F2ID62"/>